<name>A0AAN6U1X4_9PEZI</name>
<sequence>MVHSLIVHVSRVCRSHLIGTGTMYSTKESDKIPTLPPIVSFLLICKVKIRPRSVPQEEVIKVQPAKPSCPFPISIPLAHRRTKSGFVVRKKWAEDKAKKRGIKLSTVCRKRQIGEISSREGDGLRFSRMCEESSRPSDRAPAACSGEPKVKEVKEA</sequence>
<dbReference type="EMBL" id="MU853226">
    <property type="protein sequence ID" value="KAK4124789.1"/>
    <property type="molecule type" value="Genomic_DNA"/>
</dbReference>
<gene>
    <name evidence="2" type="ORF">N657DRAFT_632743</name>
</gene>
<feature type="compositionally biased region" description="Basic and acidic residues" evidence="1">
    <location>
        <begin position="129"/>
        <end position="138"/>
    </location>
</feature>
<accession>A0AAN6U1X4</accession>
<feature type="region of interest" description="Disordered" evidence="1">
    <location>
        <begin position="129"/>
        <end position="156"/>
    </location>
</feature>
<organism evidence="2 3">
    <name type="scientific">Parathielavia appendiculata</name>
    <dbReference type="NCBI Taxonomy" id="2587402"/>
    <lineage>
        <taxon>Eukaryota</taxon>
        <taxon>Fungi</taxon>
        <taxon>Dikarya</taxon>
        <taxon>Ascomycota</taxon>
        <taxon>Pezizomycotina</taxon>
        <taxon>Sordariomycetes</taxon>
        <taxon>Sordariomycetidae</taxon>
        <taxon>Sordariales</taxon>
        <taxon>Chaetomiaceae</taxon>
        <taxon>Parathielavia</taxon>
    </lineage>
</organism>
<dbReference type="AlphaFoldDB" id="A0AAN6U1X4"/>
<dbReference type="GeneID" id="87827930"/>
<reference evidence="2" key="1">
    <citation type="journal article" date="2023" name="Mol. Phylogenet. Evol.">
        <title>Genome-scale phylogeny and comparative genomics of the fungal order Sordariales.</title>
        <authorList>
            <person name="Hensen N."/>
            <person name="Bonometti L."/>
            <person name="Westerberg I."/>
            <person name="Brannstrom I.O."/>
            <person name="Guillou S."/>
            <person name="Cros-Aarteil S."/>
            <person name="Calhoun S."/>
            <person name="Haridas S."/>
            <person name="Kuo A."/>
            <person name="Mondo S."/>
            <person name="Pangilinan J."/>
            <person name="Riley R."/>
            <person name="LaButti K."/>
            <person name="Andreopoulos B."/>
            <person name="Lipzen A."/>
            <person name="Chen C."/>
            <person name="Yan M."/>
            <person name="Daum C."/>
            <person name="Ng V."/>
            <person name="Clum A."/>
            <person name="Steindorff A."/>
            <person name="Ohm R.A."/>
            <person name="Martin F."/>
            <person name="Silar P."/>
            <person name="Natvig D.O."/>
            <person name="Lalanne C."/>
            <person name="Gautier V."/>
            <person name="Ament-Velasquez S.L."/>
            <person name="Kruys A."/>
            <person name="Hutchinson M.I."/>
            <person name="Powell A.J."/>
            <person name="Barry K."/>
            <person name="Miller A.N."/>
            <person name="Grigoriev I.V."/>
            <person name="Debuchy R."/>
            <person name="Gladieux P."/>
            <person name="Hiltunen Thoren M."/>
            <person name="Johannesson H."/>
        </authorList>
    </citation>
    <scope>NUCLEOTIDE SEQUENCE</scope>
    <source>
        <strain evidence="2">CBS 731.68</strain>
    </source>
</reference>
<evidence type="ECO:0000256" key="1">
    <source>
        <dbReference type="SAM" id="MobiDB-lite"/>
    </source>
</evidence>
<keyword evidence="3" id="KW-1185">Reference proteome</keyword>
<dbReference type="Proteomes" id="UP001302602">
    <property type="component" value="Unassembled WGS sequence"/>
</dbReference>
<protein>
    <submittedName>
        <fullName evidence="2">Uncharacterized protein</fullName>
    </submittedName>
</protein>
<evidence type="ECO:0000313" key="3">
    <source>
        <dbReference type="Proteomes" id="UP001302602"/>
    </source>
</evidence>
<proteinExistence type="predicted"/>
<evidence type="ECO:0000313" key="2">
    <source>
        <dbReference type="EMBL" id="KAK4124789.1"/>
    </source>
</evidence>
<comment type="caution">
    <text evidence="2">The sequence shown here is derived from an EMBL/GenBank/DDBJ whole genome shotgun (WGS) entry which is preliminary data.</text>
</comment>
<reference evidence="2" key="2">
    <citation type="submission" date="2023-05" db="EMBL/GenBank/DDBJ databases">
        <authorList>
            <consortium name="Lawrence Berkeley National Laboratory"/>
            <person name="Steindorff A."/>
            <person name="Hensen N."/>
            <person name="Bonometti L."/>
            <person name="Westerberg I."/>
            <person name="Brannstrom I.O."/>
            <person name="Guillou S."/>
            <person name="Cros-Aarteil S."/>
            <person name="Calhoun S."/>
            <person name="Haridas S."/>
            <person name="Kuo A."/>
            <person name="Mondo S."/>
            <person name="Pangilinan J."/>
            <person name="Riley R."/>
            <person name="Labutti K."/>
            <person name="Andreopoulos B."/>
            <person name="Lipzen A."/>
            <person name="Chen C."/>
            <person name="Yanf M."/>
            <person name="Daum C."/>
            <person name="Ng V."/>
            <person name="Clum A."/>
            <person name="Ohm R."/>
            <person name="Martin F."/>
            <person name="Silar P."/>
            <person name="Natvig D."/>
            <person name="Lalanne C."/>
            <person name="Gautier V."/>
            <person name="Ament-Velasquez S.L."/>
            <person name="Kruys A."/>
            <person name="Hutchinson M.I."/>
            <person name="Powell A.J."/>
            <person name="Barry K."/>
            <person name="Miller A.N."/>
            <person name="Grigoriev I.V."/>
            <person name="Debuchy R."/>
            <person name="Gladieux P."/>
            <person name="Thoren M.H."/>
            <person name="Johannesson H."/>
        </authorList>
    </citation>
    <scope>NUCLEOTIDE SEQUENCE</scope>
    <source>
        <strain evidence="2">CBS 731.68</strain>
    </source>
</reference>
<dbReference type="RefSeq" id="XP_062648560.1">
    <property type="nucleotide sequence ID" value="XM_062791161.1"/>
</dbReference>